<protein>
    <submittedName>
        <fullName evidence="1">Os11g0452400 protein</fullName>
    </submittedName>
</protein>
<dbReference type="EMBL" id="AP014967">
    <property type="protein sequence ID" value="BAT13907.1"/>
    <property type="molecule type" value="Genomic_DNA"/>
</dbReference>
<dbReference type="Proteomes" id="UP000059680">
    <property type="component" value="Chromosome 11"/>
</dbReference>
<proteinExistence type="predicted"/>
<dbReference type="InParanoid" id="A0A0P0Y2S3"/>
<sequence length="90" mass="9825">AWEASRSGVLSRSRTSASLNVAFKGEGWILGGACRCYRLHHGCSWQWDFDVDRESSAPAMVFGELGCTRFISICSNLFQICSSSIGLISS</sequence>
<feature type="non-terminal residue" evidence="1">
    <location>
        <position position="1"/>
    </location>
</feature>
<reference evidence="1 2" key="3">
    <citation type="journal article" date="2013" name="Rice">
        <title>Improvement of the Oryza sativa Nipponbare reference genome using next generation sequence and optical map data.</title>
        <authorList>
            <person name="Kawahara Y."/>
            <person name="de la Bastide M."/>
            <person name="Hamilton J.P."/>
            <person name="Kanamori H."/>
            <person name="McCombie W.R."/>
            <person name="Ouyang S."/>
            <person name="Schwartz D.C."/>
            <person name="Tanaka T."/>
            <person name="Wu J."/>
            <person name="Zhou S."/>
            <person name="Childs K.L."/>
            <person name="Davidson R.M."/>
            <person name="Lin H."/>
            <person name="Quesada-Ocampo L."/>
            <person name="Vaillancourt B."/>
            <person name="Sakai H."/>
            <person name="Lee S.S."/>
            <person name="Kim J."/>
            <person name="Numa H."/>
            <person name="Itoh T."/>
            <person name="Buell C.R."/>
            <person name="Matsumoto T."/>
        </authorList>
    </citation>
    <scope>NUCLEOTIDE SEQUENCE [LARGE SCALE GENOMIC DNA]</scope>
    <source>
        <strain evidence="2">cv. Nipponbare</strain>
    </source>
</reference>
<dbReference type="PaxDb" id="39947-A0A0P0Y2S3"/>
<dbReference type="Gramene" id="Os11t0452400-02">
    <property type="protein sequence ID" value="Os11t0452400-02"/>
    <property type="gene ID" value="Os11g0452400"/>
</dbReference>
<organism evidence="1 2">
    <name type="scientific">Oryza sativa subsp. japonica</name>
    <name type="common">Rice</name>
    <dbReference type="NCBI Taxonomy" id="39947"/>
    <lineage>
        <taxon>Eukaryota</taxon>
        <taxon>Viridiplantae</taxon>
        <taxon>Streptophyta</taxon>
        <taxon>Embryophyta</taxon>
        <taxon>Tracheophyta</taxon>
        <taxon>Spermatophyta</taxon>
        <taxon>Magnoliopsida</taxon>
        <taxon>Liliopsida</taxon>
        <taxon>Poales</taxon>
        <taxon>Poaceae</taxon>
        <taxon>BOP clade</taxon>
        <taxon>Oryzoideae</taxon>
        <taxon>Oryzeae</taxon>
        <taxon>Oryzinae</taxon>
        <taxon>Oryza</taxon>
        <taxon>Oryza sativa</taxon>
    </lineage>
</organism>
<dbReference type="STRING" id="39947.A0A0P0Y2S3"/>
<evidence type="ECO:0000313" key="2">
    <source>
        <dbReference type="Proteomes" id="UP000059680"/>
    </source>
</evidence>
<dbReference type="AlphaFoldDB" id="A0A0P0Y2S3"/>
<dbReference type="ExpressionAtlas" id="A0A0P0Y2S3">
    <property type="expression patterns" value="baseline and differential"/>
</dbReference>
<keyword evidence="2" id="KW-1185">Reference proteome</keyword>
<gene>
    <name evidence="1" type="ordered locus">Os11g0452400</name>
    <name evidence="1" type="ORF">OSNPB_110452400</name>
</gene>
<accession>A0A0P0Y2S3</accession>
<reference evidence="1 2" key="2">
    <citation type="journal article" date="2013" name="Plant Cell Physiol.">
        <title>Rice Annotation Project Database (RAP-DB): an integrative and interactive database for rice genomics.</title>
        <authorList>
            <person name="Sakai H."/>
            <person name="Lee S.S."/>
            <person name="Tanaka T."/>
            <person name="Numa H."/>
            <person name="Kim J."/>
            <person name="Kawahara Y."/>
            <person name="Wakimoto H."/>
            <person name="Yang C.C."/>
            <person name="Iwamoto M."/>
            <person name="Abe T."/>
            <person name="Yamada Y."/>
            <person name="Muto A."/>
            <person name="Inokuchi H."/>
            <person name="Ikemura T."/>
            <person name="Matsumoto T."/>
            <person name="Sasaki T."/>
            <person name="Itoh T."/>
        </authorList>
    </citation>
    <scope>NUCLEOTIDE SEQUENCE [LARGE SCALE GENOMIC DNA]</scope>
    <source>
        <strain evidence="2">cv. Nipponbare</strain>
    </source>
</reference>
<name>A0A0P0Y2S3_ORYSJ</name>
<evidence type="ECO:0000313" key="1">
    <source>
        <dbReference type="EMBL" id="BAT13907.1"/>
    </source>
</evidence>
<reference evidence="2" key="1">
    <citation type="journal article" date="2005" name="Nature">
        <title>The map-based sequence of the rice genome.</title>
        <authorList>
            <consortium name="International rice genome sequencing project (IRGSP)"/>
            <person name="Matsumoto T."/>
            <person name="Wu J."/>
            <person name="Kanamori H."/>
            <person name="Katayose Y."/>
            <person name="Fujisawa M."/>
            <person name="Namiki N."/>
            <person name="Mizuno H."/>
            <person name="Yamamoto K."/>
            <person name="Antonio B.A."/>
            <person name="Baba T."/>
            <person name="Sakata K."/>
            <person name="Nagamura Y."/>
            <person name="Aoki H."/>
            <person name="Arikawa K."/>
            <person name="Arita K."/>
            <person name="Bito T."/>
            <person name="Chiden Y."/>
            <person name="Fujitsuka N."/>
            <person name="Fukunaka R."/>
            <person name="Hamada M."/>
            <person name="Harada C."/>
            <person name="Hayashi A."/>
            <person name="Hijishita S."/>
            <person name="Honda M."/>
            <person name="Hosokawa S."/>
            <person name="Ichikawa Y."/>
            <person name="Idonuma A."/>
            <person name="Iijima M."/>
            <person name="Ikeda M."/>
            <person name="Ikeno M."/>
            <person name="Ito K."/>
            <person name="Ito S."/>
            <person name="Ito T."/>
            <person name="Ito Y."/>
            <person name="Ito Y."/>
            <person name="Iwabuchi A."/>
            <person name="Kamiya K."/>
            <person name="Karasawa W."/>
            <person name="Kurita K."/>
            <person name="Katagiri S."/>
            <person name="Kikuta A."/>
            <person name="Kobayashi H."/>
            <person name="Kobayashi N."/>
            <person name="Machita K."/>
            <person name="Maehara T."/>
            <person name="Masukawa M."/>
            <person name="Mizubayashi T."/>
            <person name="Mukai Y."/>
            <person name="Nagasaki H."/>
            <person name="Nagata Y."/>
            <person name="Naito S."/>
            <person name="Nakashima M."/>
            <person name="Nakama Y."/>
            <person name="Nakamichi Y."/>
            <person name="Nakamura M."/>
            <person name="Meguro A."/>
            <person name="Negishi M."/>
            <person name="Ohta I."/>
            <person name="Ohta T."/>
            <person name="Okamoto M."/>
            <person name="Ono N."/>
            <person name="Saji S."/>
            <person name="Sakaguchi M."/>
            <person name="Sakai K."/>
            <person name="Shibata M."/>
            <person name="Shimokawa T."/>
            <person name="Song J."/>
            <person name="Takazaki Y."/>
            <person name="Terasawa K."/>
            <person name="Tsugane M."/>
            <person name="Tsuji K."/>
            <person name="Ueda S."/>
            <person name="Waki K."/>
            <person name="Yamagata H."/>
            <person name="Yamamoto M."/>
            <person name="Yamamoto S."/>
            <person name="Yamane H."/>
            <person name="Yoshiki S."/>
            <person name="Yoshihara R."/>
            <person name="Yukawa K."/>
            <person name="Zhong H."/>
            <person name="Yano M."/>
            <person name="Yuan Q."/>
            <person name="Ouyang S."/>
            <person name="Liu J."/>
            <person name="Jones K.M."/>
            <person name="Gansberger K."/>
            <person name="Moffat K."/>
            <person name="Hill J."/>
            <person name="Bera J."/>
            <person name="Fadrosh D."/>
            <person name="Jin S."/>
            <person name="Johri S."/>
            <person name="Kim M."/>
            <person name="Overton L."/>
            <person name="Reardon M."/>
            <person name="Tsitrin T."/>
            <person name="Vuong H."/>
            <person name="Weaver B."/>
            <person name="Ciecko A."/>
            <person name="Tallon L."/>
            <person name="Jackson J."/>
            <person name="Pai G."/>
            <person name="Aken S.V."/>
            <person name="Utterback T."/>
            <person name="Reidmuller S."/>
            <person name="Feldblyum T."/>
            <person name="Hsiao J."/>
            <person name="Zismann V."/>
            <person name="Iobst S."/>
            <person name="de Vazeille A.R."/>
            <person name="Buell C.R."/>
            <person name="Ying K."/>
            <person name="Li Y."/>
            <person name="Lu T."/>
            <person name="Huang Y."/>
            <person name="Zhao Q."/>
            <person name="Feng Q."/>
            <person name="Zhang L."/>
            <person name="Zhu J."/>
            <person name="Weng Q."/>
            <person name="Mu J."/>
            <person name="Lu Y."/>
            <person name="Fan D."/>
            <person name="Liu Y."/>
            <person name="Guan J."/>
            <person name="Zhang Y."/>
            <person name="Yu S."/>
            <person name="Liu X."/>
            <person name="Zhang Y."/>
            <person name="Hong G."/>
            <person name="Han B."/>
            <person name="Choisne N."/>
            <person name="Demange N."/>
            <person name="Orjeda G."/>
            <person name="Samain S."/>
            <person name="Cattolico L."/>
            <person name="Pelletier E."/>
            <person name="Couloux A."/>
            <person name="Segurens B."/>
            <person name="Wincker P."/>
            <person name="D'Hont A."/>
            <person name="Scarpelli C."/>
            <person name="Weissenbach J."/>
            <person name="Salanoubat M."/>
            <person name="Quetier F."/>
            <person name="Yu Y."/>
            <person name="Kim H.R."/>
            <person name="Rambo T."/>
            <person name="Currie J."/>
            <person name="Collura K."/>
            <person name="Luo M."/>
            <person name="Yang T."/>
            <person name="Ammiraju J.S.S."/>
            <person name="Engler F."/>
            <person name="Soderlund C."/>
            <person name="Wing R.A."/>
            <person name="Palmer L.E."/>
            <person name="de la Bastide M."/>
            <person name="Spiegel L."/>
            <person name="Nascimento L."/>
            <person name="Zutavern T."/>
            <person name="O'Shaughnessy A."/>
            <person name="Dike S."/>
            <person name="Dedhia N."/>
            <person name="Preston R."/>
            <person name="Balija V."/>
            <person name="McCombie W.R."/>
            <person name="Chow T."/>
            <person name="Chen H."/>
            <person name="Chung M."/>
            <person name="Chen C."/>
            <person name="Shaw J."/>
            <person name="Wu H."/>
            <person name="Hsiao K."/>
            <person name="Chao Y."/>
            <person name="Chu M."/>
            <person name="Cheng C."/>
            <person name="Hour A."/>
            <person name="Lee P."/>
            <person name="Lin S."/>
            <person name="Lin Y."/>
            <person name="Liou J."/>
            <person name="Liu S."/>
            <person name="Hsing Y."/>
            <person name="Raghuvanshi S."/>
            <person name="Mohanty A."/>
            <person name="Bharti A.K."/>
            <person name="Gaur A."/>
            <person name="Gupta V."/>
            <person name="Kumar D."/>
            <person name="Ravi V."/>
            <person name="Vij S."/>
            <person name="Kapur A."/>
            <person name="Khurana P."/>
            <person name="Khurana P."/>
            <person name="Khurana J.P."/>
            <person name="Tyagi A.K."/>
            <person name="Gaikwad K."/>
            <person name="Singh A."/>
            <person name="Dalal V."/>
            <person name="Srivastava S."/>
            <person name="Dixit A."/>
            <person name="Pal A.K."/>
            <person name="Ghazi I.A."/>
            <person name="Yadav M."/>
            <person name="Pandit A."/>
            <person name="Bhargava A."/>
            <person name="Sureshbabu K."/>
            <person name="Batra K."/>
            <person name="Sharma T.R."/>
            <person name="Mohapatra T."/>
            <person name="Singh N.K."/>
            <person name="Messing J."/>
            <person name="Nelson A.B."/>
            <person name="Fuks G."/>
            <person name="Kavchok S."/>
            <person name="Keizer G."/>
            <person name="Linton E."/>
            <person name="Llaca V."/>
            <person name="Song R."/>
            <person name="Tanyolac B."/>
            <person name="Young S."/>
            <person name="Ho-Il K."/>
            <person name="Hahn J.H."/>
            <person name="Sangsakoo G."/>
            <person name="Vanavichit A."/>
            <person name="de Mattos Luiz.A.T."/>
            <person name="Zimmer P.D."/>
            <person name="Malone G."/>
            <person name="Dellagostin O."/>
            <person name="de Oliveira A.C."/>
            <person name="Bevan M."/>
            <person name="Bancroft I."/>
            <person name="Minx P."/>
            <person name="Cordum H."/>
            <person name="Wilson R."/>
            <person name="Cheng Z."/>
            <person name="Jin W."/>
            <person name="Jiang J."/>
            <person name="Leong S.A."/>
            <person name="Iwama H."/>
            <person name="Gojobori T."/>
            <person name="Itoh T."/>
            <person name="Niimura Y."/>
            <person name="Fujii Y."/>
            <person name="Habara T."/>
            <person name="Sakai H."/>
            <person name="Sato Y."/>
            <person name="Wilson G."/>
            <person name="Kumar K."/>
            <person name="McCouch S."/>
            <person name="Juretic N."/>
            <person name="Hoen D."/>
            <person name="Wright S."/>
            <person name="Bruskiewich R."/>
            <person name="Bureau T."/>
            <person name="Miyao A."/>
            <person name="Hirochika H."/>
            <person name="Nishikawa T."/>
            <person name="Kadowaki K."/>
            <person name="Sugiura M."/>
            <person name="Burr B."/>
            <person name="Sasaki T."/>
        </authorList>
    </citation>
    <scope>NUCLEOTIDE SEQUENCE [LARGE SCALE GENOMIC DNA]</scope>
    <source>
        <strain evidence="2">cv. Nipponbare</strain>
    </source>
</reference>